<dbReference type="InterPro" id="IPR011047">
    <property type="entry name" value="Quinoprotein_ADH-like_sf"/>
</dbReference>
<reference evidence="2" key="2">
    <citation type="submission" date="2021-04" db="EMBL/GenBank/DDBJ databases">
        <authorList>
            <person name="Gilroy R."/>
        </authorList>
    </citation>
    <scope>NUCLEOTIDE SEQUENCE</scope>
    <source>
        <strain evidence="2">Gambia15-2214</strain>
    </source>
</reference>
<dbReference type="AlphaFoldDB" id="A0A9E2L2L2"/>
<dbReference type="Proteomes" id="UP000823914">
    <property type="component" value="Unassembled WGS sequence"/>
</dbReference>
<comment type="caution">
    <text evidence="2">The sequence shown here is derived from an EMBL/GenBank/DDBJ whole genome shotgun (WGS) entry which is preliminary data.</text>
</comment>
<gene>
    <name evidence="2" type="ORF">IAA16_08540</name>
</gene>
<dbReference type="SUPFAM" id="SSF50998">
    <property type="entry name" value="Quinoprotein alcohol dehydrogenase-like"/>
    <property type="match status" value="1"/>
</dbReference>
<reference evidence="2" key="1">
    <citation type="journal article" date="2021" name="PeerJ">
        <title>Extensive microbial diversity within the chicken gut microbiome revealed by metagenomics and culture.</title>
        <authorList>
            <person name="Gilroy R."/>
            <person name="Ravi A."/>
            <person name="Getino M."/>
            <person name="Pursley I."/>
            <person name="Horton D.L."/>
            <person name="Alikhan N.F."/>
            <person name="Baker D."/>
            <person name="Gharbi K."/>
            <person name="Hall N."/>
            <person name="Watson M."/>
            <person name="Adriaenssens E.M."/>
            <person name="Foster-Nyarko E."/>
            <person name="Jarju S."/>
            <person name="Secka A."/>
            <person name="Antonio M."/>
            <person name="Oren A."/>
            <person name="Chaudhuri R.R."/>
            <person name="La Ragione R."/>
            <person name="Hildebrand F."/>
            <person name="Pallen M.J."/>
        </authorList>
    </citation>
    <scope>NUCLEOTIDE SEQUENCE</scope>
    <source>
        <strain evidence="2">Gambia15-2214</strain>
    </source>
</reference>
<dbReference type="EMBL" id="JAHLFV010000197">
    <property type="protein sequence ID" value="MBU3850599.1"/>
    <property type="molecule type" value="Genomic_DNA"/>
</dbReference>
<evidence type="ECO:0000313" key="3">
    <source>
        <dbReference type="Proteomes" id="UP000823914"/>
    </source>
</evidence>
<accession>A0A9E2L2L2</accession>
<evidence type="ECO:0000256" key="1">
    <source>
        <dbReference type="SAM" id="SignalP"/>
    </source>
</evidence>
<evidence type="ECO:0000313" key="2">
    <source>
        <dbReference type="EMBL" id="MBU3850599.1"/>
    </source>
</evidence>
<name>A0A9E2L2L2_9SPIR</name>
<feature type="chain" id="PRO_5038957863" description="Lipoprotein" evidence="1">
    <location>
        <begin position="20"/>
        <end position="301"/>
    </location>
</feature>
<evidence type="ECO:0008006" key="4">
    <source>
        <dbReference type="Google" id="ProtNLM"/>
    </source>
</evidence>
<proteinExistence type="predicted"/>
<sequence length="301" mass="32319">MKKTVLLSGFLAISFILFGCPQVTMLGQIDKETKLEEAVIKGLVGSVVYFKDNLYACDGNIYVKNADAVRGWSKVDAPPGHIIKLAADATNLYAMSVTTDNANKTTKQLHTTTDGKKWDEVSITLASGEEISTIFDTGSAFNADSASGTNSTAYIEIKNGETVSYKQLNGSSTPTPRKTPKSSIVSGEYYAKENSIYKQGEDTSSFISVNKTIHSIALSPDENTLYVATNAGVKSYNVADKTEKTLPGPNAPSMVKSSYNYFAVFAYGDAIYAAPALEGNVGSGVNGLFGYYESRGNWNVE</sequence>
<protein>
    <recommendedName>
        <fullName evidence="4">Lipoprotein</fullName>
    </recommendedName>
</protein>
<feature type="signal peptide" evidence="1">
    <location>
        <begin position="1"/>
        <end position="19"/>
    </location>
</feature>
<dbReference type="PROSITE" id="PS51257">
    <property type="entry name" value="PROKAR_LIPOPROTEIN"/>
    <property type="match status" value="1"/>
</dbReference>
<organism evidence="2 3">
    <name type="scientific">Candidatus Treponema excrementipullorum</name>
    <dbReference type="NCBI Taxonomy" id="2838768"/>
    <lineage>
        <taxon>Bacteria</taxon>
        <taxon>Pseudomonadati</taxon>
        <taxon>Spirochaetota</taxon>
        <taxon>Spirochaetia</taxon>
        <taxon>Spirochaetales</taxon>
        <taxon>Treponemataceae</taxon>
        <taxon>Treponema</taxon>
    </lineage>
</organism>
<keyword evidence="1" id="KW-0732">Signal</keyword>